<evidence type="ECO:0000256" key="1">
    <source>
        <dbReference type="ARBA" id="ARBA00023002"/>
    </source>
</evidence>
<dbReference type="Pfam" id="PF02894">
    <property type="entry name" value="GFO_IDH_MocA_C"/>
    <property type="match status" value="1"/>
</dbReference>
<reference evidence="4" key="1">
    <citation type="journal article" date="2015" name="Nature">
        <title>Complex archaea that bridge the gap between prokaryotes and eukaryotes.</title>
        <authorList>
            <person name="Spang A."/>
            <person name="Saw J.H."/>
            <person name="Jorgensen S.L."/>
            <person name="Zaremba-Niedzwiedzka K."/>
            <person name="Martijn J."/>
            <person name="Lind A.E."/>
            <person name="van Eijk R."/>
            <person name="Schleper C."/>
            <person name="Guy L."/>
            <person name="Ettema T.J."/>
        </authorList>
    </citation>
    <scope>NUCLEOTIDE SEQUENCE</scope>
</reference>
<organism evidence="4">
    <name type="scientific">marine sediment metagenome</name>
    <dbReference type="NCBI Taxonomy" id="412755"/>
    <lineage>
        <taxon>unclassified sequences</taxon>
        <taxon>metagenomes</taxon>
        <taxon>ecological metagenomes</taxon>
    </lineage>
</organism>
<evidence type="ECO:0008006" key="5">
    <source>
        <dbReference type="Google" id="ProtNLM"/>
    </source>
</evidence>
<protein>
    <recommendedName>
        <fullName evidence="5">Gfo/Idh/MocA-like oxidoreductase N-terminal domain-containing protein</fullName>
    </recommendedName>
</protein>
<dbReference type="Pfam" id="PF01408">
    <property type="entry name" value="GFO_IDH_MocA"/>
    <property type="match status" value="1"/>
</dbReference>
<evidence type="ECO:0000259" key="2">
    <source>
        <dbReference type="Pfam" id="PF01408"/>
    </source>
</evidence>
<dbReference type="Gene3D" id="3.30.360.10">
    <property type="entry name" value="Dihydrodipicolinate Reductase, domain 2"/>
    <property type="match status" value="1"/>
</dbReference>
<proteinExistence type="predicted"/>
<keyword evidence="1" id="KW-0560">Oxidoreductase</keyword>
<dbReference type="PANTHER" id="PTHR43818:SF11">
    <property type="entry name" value="BCDNA.GH03377"/>
    <property type="match status" value="1"/>
</dbReference>
<accession>A0A0F9VAY0</accession>
<dbReference type="InterPro" id="IPR050463">
    <property type="entry name" value="Gfo/Idh/MocA_oxidrdct_glycsds"/>
</dbReference>
<feature type="domain" description="Gfo/Idh/MocA-like oxidoreductase N-terminal" evidence="2">
    <location>
        <begin position="7"/>
        <end position="128"/>
    </location>
</feature>
<dbReference type="PANTHER" id="PTHR43818">
    <property type="entry name" value="BCDNA.GH03377"/>
    <property type="match status" value="1"/>
</dbReference>
<dbReference type="InterPro" id="IPR000683">
    <property type="entry name" value="Gfo/Idh/MocA-like_OxRdtase_N"/>
</dbReference>
<dbReference type="Gene3D" id="3.40.50.720">
    <property type="entry name" value="NAD(P)-binding Rossmann-like Domain"/>
    <property type="match status" value="1"/>
</dbReference>
<dbReference type="SUPFAM" id="SSF51735">
    <property type="entry name" value="NAD(P)-binding Rossmann-fold domains"/>
    <property type="match status" value="1"/>
</dbReference>
<dbReference type="EMBL" id="LAZR01000061">
    <property type="protein sequence ID" value="KKN96917.1"/>
    <property type="molecule type" value="Genomic_DNA"/>
</dbReference>
<gene>
    <name evidence="4" type="ORF">LCGC14_0161670</name>
</gene>
<dbReference type="AlphaFoldDB" id="A0A0F9VAY0"/>
<dbReference type="InterPro" id="IPR004104">
    <property type="entry name" value="Gfo/Idh/MocA-like_OxRdtase_C"/>
</dbReference>
<name>A0A0F9VAY0_9ZZZZ</name>
<evidence type="ECO:0000313" key="4">
    <source>
        <dbReference type="EMBL" id="KKN96917.1"/>
    </source>
</evidence>
<dbReference type="GO" id="GO:0000166">
    <property type="term" value="F:nucleotide binding"/>
    <property type="evidence" value="ECO:0007669"/>
    <property type="project" value="InterPro"/>
</dbReference>
<feature type="domain" description="Gfo/Idh/MocA-like oxidoreductase C-terminal" evidence="3">
    <location>
        <begin position="140"/>
        <end position="353"/>
    </location>
</feature>
<dbReference type="InterPro" id="IPR036291">
    <property type="entry name" value="NAD(P)-bd_dom_sf"/>
</dbReference>
<comment type="caution">
    <text evidence="4">The sequence shown here is derived from an EMBL/GenBank/DDBJ whole genome shotgun (WGS) entry which is preliminary data.</text>
</comment>
<sequence>MAKKKTLKVGIIGVGGISHLHLSAYKKHNRVELVAIADINEANLANAGDQFDVPENRRFTDYKKMLKLKDLQAVSVCTPNWLHAPVTVDALNAGKHVLTEKPMAMNAVEAKKMLDAAKRHRRKLHVGHNHRFDHSALFAKELIAGGKLGEIYYARVQAVRRRGCPSWGVFGQLDKQGGGAMSDIGVHMVDLTMHLMGHPKPVAVSGASYRTIGDKPGHVGMFGVVNHKTYTVEDMAVGFVRFANGATMSIETSFNANLDEDKFGTVLAGDKGGLSLYPLKVQLELNGHLTDCTPQNVDAHPAPYPQAASGHDRSIHGFVEAILNNTPTPIPGSEVILTQKIIDGLYLSAKTGKETRIK</sequence>
<dbReference type="SUPFAM" id="SSF55347">
    <property type="entry name" value="Glyceraldehyde-3-phosphate dehydrogenase-like, C-terminal domain"/>
    <property type="match status" value="1"/>
</dbReference>
<dbReference type="GO" id="GO:0016491">
    <property type="term" value="F:oxidoreductase activity"/>
    <property type="evidence" value="ECO:0007669"/>
    <property type="project" value="UniProtKB-KW"/>
</dbReference>
<evidence type="ECO:0000259" key="3">
    <source>
        <dbReference type="Pfam" id="PF02894"/>
    </source>
</evidence>